<dbReference type="PRINTS" id="PR01651">
    <property type="entry name" value="SECGEXPORT"/>
</dbReference>
<keyword evidence="7 11" id="KW-0653">Protein transport</keyword>
<comment type="subcellular location">
    <subcellularLocation>
        <location evidence="1 11">Cell membrane</location>
        <topology evidence="1 11">Multi-pass membrane protein</topology>
    </subcellularLocation>
</comment>
<protein>
    <recommendedName>
        <fullName evidence="3 11">Protein-export membrane protein SecG</fullName>
    </recommendedName>
</protein>
<dbReference type="RefSeq" id="WP_182809871.1">
    <property type="nucleotide sequence ID" value="NZ_JACJFM010000023.1"/>
</dbReference>
<dbReference type="Pfam" id="PF03840">
    <property type="entry name" value="SecG"/>
    <property type="match status" value="1"/>
</dbReference>
<evidence type="ECO:0000256" key="3">
    <source>
        <dbReference type="ARBA" id="ARBA00017876"/>
    </source>
</evidence>
<dbReference type="GO" id="GO:0065002">
    <property type="term" value="P:intracellular protein transmembrane transport"/>
    <property type="evidence" value="ECO:0007669"/>
    <property type="project" value="TreeGrafter"/>
</dbReference>
<dbReference type="Proteomes" id="UP000565262">
    <property type="component" value="Unassembled WGS sequence"/>
</dbReference>
<dbReference type="GO" id="GO:0009306">
    <property type="term" value="P:protein secretion"/>
    <property type="evidence" value="ECO:0007669"/>
    <property type="project" value="UniProtKB-UniRule"/>
</dbReference>
<evidence type="ECO:0000256" key="2">
    <source>
        <dbReference type="ARBA" id="ARBA00008445"/>
    </source>
</evidence>
<dbReference type="GO" id="GO:0015450">
    <property type="term" value="F:protein-transporting ATPase activity"/>
    <property type="evidence" value="ECO:0007669"/>
    <property type="project" value="UniProtKB-UniRule"/>
</dbReference>
<reference evidence="13 14" key="1">
    <citation type="submission" date="2020-08" db="EMBL/GenBank/DDBJ databases">
        <title>Oceanospirillum sp. nov. isolated from marine sediment.</title>
        <authorList>
            <person name="Ji X."/>
        </authorList>
    </citation>
    <scope>NUCLEOTIDE SEQUENCE [LARGE SCALE GENOMIC DNA]</scope>
    <source>
        <strain evidence="13 14">D5</strain>
    </source>
</reference>
<dbReference type="InterPro" id="IPR004692">
    <property type="entry name" value="SecG"/>
</dbReference>
<comment type="caution">
    <text evidence="11">Lacks conserved residue(s) required for the propagation of feature annotation.</text>
</comment>
<comment type="function">
    <text evidence="11">Involved in protein export. Participates in an early event of protein translocation.</text>
</comment>
<organism evidence="13 14">
    <name type="scientific">Oceanospirillum sediminis</name>
    <dbReference type="NCBI Taxonomy" id="2760088"/>
    <lineage>
        <taxon>Bacteria</taxon>
        <taxon>Pseudomonadati</taxon>
        <taxon>Pseudomonadota</taxon>
        <taxon>Gammaproteobacteria</taxon>
        <taxon>Oceanospirillales</taxon>
        <taxon>Oceanospirillaceae</taxon>
        <taxon>Oceanospirillum</taxon>
    </lineage>
</organism>
<dbReference type="GO" id="GO:0043952">
    <property type="term" value="P:protein transport by the Sec complex"/>
    <property type="evidence" value="ECO:0007669"/>
    <property type="project" value="TreeGrafter"/>
</dbReference>
<evidence type="ECO:0000256" key="7">
    <source>
        <dbReference type="ARBA" id="ARBA00022927"/>
    </source>
</evidence>
<comment type="caution">
    <text evidence="13">The sequence shown here is derived from an EMBL/GenBank/DDBJ whole genome shotgun (WGS) entry which is preliminary data.</text>
</comment>
<keyword evidence="4 11" id="KW-0813">Transport</keyword>
<dbReference type="AlphaFoldDB" id="A0A839IVF7"/>
<dbReference type="PANTHER" id="PTHR34182">
    <property type="entry name" value="PROTEIN-EXPORT MEMBRANE PROTEIN SECG"/>
    <property type="match status" value="1"/>
</dbReference>
<evidence type="ECO:0000256" key="9">
    <source>
        <dbReference type="ARBA" id="ARBA00023010"/>
    </source>
</evidence>
<evidence type="ECO:0000256" key="1">
    <source>
        <dbReference type="ARBA" id="ARBA00004651"/>
    </source>
</evidence>
<keyword evidence="10 11" id="KW-0472">Membrane</keyword>
<evidence type="ECO:0000256" key="12">
    <source>
        <dbReference type="SAM" id="MobiDB-lite"/>
    </source>
</evidence>
<accession>A0A839IVF7</accession>
<dbReference type="PANTHER" id="PTHR34182:SF1">
    <property type="entry name" value="PROTEIN-EXPORT MEMBRANE PROTEIN SECG"/>
    <property type="match status" value="1"/>
</dbReference>
<keyword evidence="9 11" id="KW-0811">Translocation</keyword>
<feature type="region of interest" description="Disordered" evidence="12">
    <location>
        <begin position="97"/>
        <end position="119"/>
    </location>
</feature>
<evidence type="ECO:0000256" key="10">
    <source>
        <dbReference type="ARBA" id="ARBA00023136"/>
    </source>
</evidence>
<keyword evidence="5 11" id="KW-1003">Cell membrane</keyword>
<dbReference type="EMBL" id="JACJFM010000023">
    <property type="protein sequence ID" value="MBB1488096.1"/>
    <property type="molecule type" value="Genomic_DNA"/>
</dbReference>
<evidence type="ECO:0000256" key="4">
    <source>
        <dbReference type="ARBA" id="ARBA00022448"/>
    </source>
</evidence>
<evidence type="ECO:0000256" key="8">
    <source>
        <dbReference type="ARBA" id="ARBA00022989"/>
    </source>
</evidence>
<name>A0A839IVF7_9GAMM</name>
<dbReference type="GO" id="GO:0005886">
    <property type="term" value="C:plasma membrane"/>
    <property type="evidence" value="ECO:0007669"/>
    <property type="project" value="UniProtKB-SubCell"/>
</dbReference>
<gene>
    <name evidence="13" type="primary">secG</name>
    <name evidence="13" type="ORF">H4O21_15950</name>
</gene>
<keyword evidence="8 11" id="KW-1133">Transmembrane helix</keyword>
<sequence>METIILAVHVLLSVALIGLVMIQQGKGAEAGASFGGGASQTIFGSTGNTSFLGRITAIIAALFFATSLTLAVYASQKAKSTSSAATSGIVTEQAIEESKSTLPALEESAPADSDVPADQ</sequence>
<keyword evidence="14" id="KW-1185">Reference proteome</keyword>
<evidence type="ECO:0000256" key="6">
    <source>
        <dbReference type="ARBA" id="ARBA00022692"/>
    </source>
</evidence>
<comment type="similarity">
    <text evidence="2 11">Belongs to the SecG family.</text>
</comment>
<feature type="transmembrane region" description="Helical" evidence="11">
    <location>
        <begin position="51"/>
        <end position="73"/>
    </location>
</feature>
<evidence type="ECO:0000313" key="14">
    <source>
        <dbReference type="Proteomes" id="UP000565262"/>
    </source>
</evidence>
<evidence type="ECO:0000313" key="13">
    <source>
        <dbReference type="EMBL" id="MBB1488096.1"/>
    </source>
</evidence>
<dbReference type="NCBIfam" id="TIGR00810">
    <property type="entry name" value="secG"/>
    <property type="match status" value="1"/>
</dbReference>
<keyword evidence="6 11" id="KW-0812">Transmembrane</keyword>
<evidence type="ECO:0000256" key="5">
    <source>
        <dbReference type="ARBA" id="ARBA00022475"/>
    </source>
</evidence>
<evidence type="ECO:0000256" key="11">
    <source>
        <dbReference type="RuleBase" id="RU365087"/>
    </source>
</evidence>
<proteinExistence type="inferred from homology"/>